<dbReference type="AlphaFoldDB" id="A0A4Q0YCD2"/>
<dbReference type="Pfam" id="PF00899">
    <property type="entry name" value="ThiF"/>
    <property type="match status" value="1"/>
</dbReference>
<name>A0A4Q0YCD2_9BACT</name>
<comment type="caution">
    <text evidence="2">The sequence shown here is derived from an EMBL/GenBank/DDBJ whole genome shotgun (WGS) entry which is preliminary data.</text>
</comment>
<sequence length="216" mass="24836">MQRYDRTLKLFGEENFKIFQNAKLILLGVGGVGSFALDSLYNTGITNITIVDFDTYEESNMNRQLGSHGNIGRTKVEALKERYPEITPIHAKITPEWIDNFDFSSYDYILDAIDDIKPKVHLINKYYTRVISTSGSAKRLDPSKIEYLSIWDTYNDPFIKKIRTELKKLGFKRKFKVVFSSENPNCLEKGSFEAVTGSFGFMMASITIRKLINKKK</sequence>
<protein>
    <submittedName>
        <fullName evidence="2">tRNA cyclic N6-threonylcarbamoyladenosine(37) synthase TcdA</fullName>
    </submittedName>
</protein>
<evidence type="ECO:0000259" key="1">
    <source>
        <dbReference type="Pfam" id="PF00899"/>
    </source>
</evidence>
<evidence type="ECO:0000313" key="2">
    <source>
        <dbReference type="EMBL" id="RXJ67723.1"/>
    </source>
</evidence>
<reference evidence="2 3" key="1">
    <citation type="submission" date="2017-10" db="EMBL/GenBank/DDBJ databases">
        <title>Genomics of the genus Arcobacter.</title>
        <authorList>
            <person name="Perez-Cataluna A."/>
            <person name="Figueras M.J."/>
        </authorList>
    </citation>
    <scope>NUCLEOTIDE SEQUENCE [LARGE SCALE GENOMIC DNA]</scope>
    <source>
        <strain evidence="2 3">CECT 8993</strain>
    </source>
</reference>
<proteinExistence type="predicted"/>
<dbReference type="GO" id="GO:0061504">
    <property type="term" value="P:cyclic threonylcarbamoyladenosine biosynthetic process"/>
    <property type="evidence" value="ECO:0007669"/>
    <property type="project" value="TreeGrafter"/>
</dbReference>
<dbReference type="CDD" id="cd00755">
    <property type="entry name" value="YgdL_like"/>
    <property type="match status" value="1"/>
</dbReference>
<dbReference type="GO" id="GO:0008641">
    <property type="term" value="F:ubiquitin-like modifier activating enzyme activity"/>
    <property type="evidence" value="ECO:0007669"/>
    <property type="project" value="InterPro"/>
</dbReference>
<accession>A0A4Q0YCD2</accession>
<dbReference type="EMBL" id="PDKJ01000008">
    <property type="protein sequence ID" value="RXJ67723.1"/>
    <property type="molecule type" value="Genomic_DNA"/>
</dbReference>
<dbReference type="Gene3D" id="3.40.50.720">
    <property type="entry name" value="NAD(P)-binding Rossmann-like Domain"/>
    <property type="match status" value="1"/>
</dbReference>
<dbReference type="RefSeq" id="WP_128981724.1">
    <property type="nucleotide sequence ID" value="NZ_PDKJ01000008.1"/>
</dbReference>
<dbReference type="InterPro" id="IPR045886">
    <property type="entry name" value="ThiF/MoeB/HesA"/>
</dbReference>
<gene>
    <name evidence="2" type="ORF">CRV08_10165</name>
</gene>
<dbReference type="SUPFAM" id="SSF69572">
    <property type="entry name" value="Activating enzymes of the ubiquitin-like proteins"/>
    <property type="match status" value="1"/>
</dbReference>
<dbReference type="GO" id="GO:0061503">
    <property type="term" value="F:tRNA threonylcarbamoyladenosine dehydratase"/>
    <property type="evidence" value="ECO:0007669"/>
    <property type="project" value="TreeGrafter"/>
</dbReference>
<dbReference type="InterPro" id="IPR035985">
    <property type="entry name" value="Ubiquitin-activating_enz"/>
</dbReference>
<organism evidence="2 3">
    <name type="scientific">Halarcobacter ebronensis</name>
    <dbReference type="NCBI Taxonomy" id="1462615"/>
    <lineage>
        <taxon>Bacteria</taxon>
        <taxon>Pseudomonadati</taxon>
        <taxon>Campylobacterota</taxon>
        <taxon>Epsilonproteobacteria</taxon>
        <taxon>Campylobacterales</taxon>
        <taxon>Arcobacteraceae</taxon>
        <taxon>Halarcobacter</taxon>
    </lineage>
</organism>
<feature type="domain" description="THIF-type NAD/FAD binding fold" evidence="1">
    <location>
        <begin position="4"/>
        <end position="214"/>
    </location>
</feature>
<dbReference type="PANTHER" id="PTHR43267">
    <property type="entry name" value="TRNA THREONYLCARBAMOYLADENOSINE DEHYDRATASE"/>
    <property type="match status" value="1"/>
</dbReference>
<evidence type="ECO:0000313" key="3">
    <source>
        <dbReference type="Proteomes" id="UP000290172"/>
    </source>
</evidence>
<dbReference type="PANTHER" id="PTHR43267:SF1">
    <property type="entry name" value="TRNA THREONYLCARBAMOYLADENOSINE DEHYDRATASE"/>
    <property type="match status" value="1"/>
</dbReference>
<dbReference type="InterPro" id="IPR000594">
    <property type="entry name" value="ThiF_NAD_FAD-bd"/>
</dbReference>
<dbReference type="Proteomes" id="UP000290172">
    <property type="component" value="Unassembled WGS sequence"/>
</dbReference>